<evidence type="ECO:0000256" key="2">
    <source>
        <dbReference type="ARBA" id="ARBA00012994"/>
    </source>
</evidence>
<sequence length="577" mass="59293">MTVTTPSAAPGAVADVELTGEPLTVDDVVAVARHGAPVRIADRALEAMAASRAVVDDLANDDRPHYGVSTGFGALARTHIPPEKRAQLQVGLVRSHAAGSGPEVEREVVRALQLLRLATLATGRTGARPVVAETYAAMLNARLTPVVHEYGSLGCSGDLAPLAHVALAALGEGPVRDDDGVLRDADEALAAAGIAPLELREKEGLALINGTDGMLGMLCLALADLRSLLTTADVAAASSVEALLGSDAPFAADLVGMRPHPGQAASAANLRALLAGSPVVASHRRLDADGRPECTRVQDAYSLRCAPQVHGAARDTLDHAASVAGRELAAAIDNPVVTVDGRVESNGNFHGAPVAYVLDFLAVAVADVAAMSERRTDRFLDVARNEGLPPFLADDPGVDSGLMIAQYTAAGIVSELKRLAAPASVDSIPSSAMQEDHVSMGWAAARKLRRGVDGLGRVLAIELMTAARALDLRLADLSGRELSGRGARIDAREPDNSTGRELSGRGARRDAREPDSSAGSPGWRAAEGTGAVHALLRTAVEGPGPDRFLAPEIEAATRLVADGAVVAAAAAAVGPLS</sequence>
<dbReference type="PANTHER" id="PTHR10362">
    <property type="entry name" value="HISTIDINE AMMONIA-LYASE"/>
    <property type="match status" value="1"/>
</dbReference>
<feature type="compositionally biased region" description="Basic and acidic residues" evidence="10">
    <location>
        <begin position="486"/>
        <end position="495"/>
    </location>
</feature>
<organism evidence="11 13">
    <name type="scientific">Isoptericola luteus</name>
    <dbReference type="NCBI Taxonomy" id="2879484"/>
    <lineage>
        <taxon>Bacteria</taxon>
        <taxon>Bacillati</taxon>
        <taxon>Actinomycetota</taxon>
        <taxon>Actinomycetes</taxon>
        <taxon>Micrococcales</taxon>
        <taxon>Promicromonosporaceae</taxon>
        <taxon>Isoptericola</taxon>
    </lineage>
</organism>
<protein>
    <recommendedName>
        <fullName evidence="2 6">Histidine ammonia-lyase</fullName>
        <ecNumber evidence="2 6">4.3.1.3</ecNumber>
    </recommendedName>
</protein>
<keyword evidence="3 8" id="KW-0369">Histidine metabolism</keyword>
<dbReference type="PROSITE" id="PS00488">
    <property type="entry name" value="PAL_HISTIDASE"/>
    <property type="match status" value="1"/>
</dbReference>
<dbReference type="CDD" id="cd00332">
    <property type="entry name" value="PAL-HAL"/>
    <property type="match status" value="1"/>
</dbReference>
<keyword evidence="13" id="KW-1185">Reference proteome</keyword>
<name>A0ABS7ZBB6_9MICO</name>
<evidence type="ECO:0000256" key="3">
    <source>
        <dbReference type="ARBA" id="ARBA00022808"/>
    </source>
</evidence>
<dbReference type="EC" id="4.3.1.3" evidence="2 6"/>
<dbReference type="NCBIfam" id="TIGR01225">
    <property type="entry name" value="hutH"/>
    <property type="match status" value="1"/>
</dbReference>
<dbReference type="InterPro" id="IPR005921">
    <property type="entry name" value="HutH"/>
</dbReference>
<dbReference type="SUPFAM" id="SSF48557">
    <property type="entry name" value="L-aspartase-like"/>
    <property type="match status" value="1"/>
</dbReference>
<dbReference type="Gene3D" id="1.10.275.10">
    <property type="entry name" value="Fumarase/aspartase (N-terminal domain)"/>
    <property type="match status" value="1"/>
</dbReference>
<dbReference type="Pfam" id="PF00221">
    <property type="entry name" value="Lyase_aromatic"/>
    <property type="match status" value="1"/>
</dbReference>
<comment type="catalytic activity">
    <reaction evidence="5 8">
        <text>L-histidine = trans-urocanate + NH4(+)</text>
        <dbReference type="Rhea" id="RHEA:21232"/>
        <dbReference type="ChEBI" id="CHEBI:17771"/>
        <dbReference type="ChEBI" id="CHEBI:28938"/>
        <dbReference type="ChEBI" id="CHEBI:57595"/>
        <dbReference type="EC" id="4.3.1.3"/>
    </reaction>
</comment>
<evidence type="ECO:0000313" key="11">
    <source>
        <dbReference type="EMBL" id="MCA5891762.1"/>
    </source>
</evidence>
<keyword evidence="4 7" id="KW-0456">Lyase</keyword>
<evidence type="ECO:0000256" key="7">
    <source>
        <dbReference type="RuleBase" id="RU003954"/>
    </source>
</evidence>
<dbReference type="InterPro" id="IPR008948">
    <property type="entry name" value="L-Aspartase-like"/>
</dbReference>
<dbReference type="EMBL" id="JAIXCQ010000001">
    <property type="protein sequence ID" value="MCA5891762.1"/>
    <property type="molecule type" value="Genomic_DNA"/>
</dbReference>
<evidence type="ECO:0000256" key="9">
    <source>
        <dbReference type="RuleBase" id="RU004480"/>
    </source>
</evidence>
<dbReference type="InterPro" id="IPR001106">
    <property type="entry name" value="Aromatic_Lyase"/>
</dbReference>
<comment type="similarity">
    <text evidence="7">Belongs to the PAL/histidase family.</text>
</comment>
<evidence type="ECO:0000313" key="13">
    <source>
        <dbReference type="Proteomes" id="UP001319870"/>
    </source>
</evidence>
<evidence type="ECO:0000256" key="8">
    <source>
        <dbReference type="RuleBase" id="RU004479"/>
    </source>
</evidence>
<proteinExistence type="inferred from homology"/>
<dbReference type="InterPro" id="IPR024083">
    <property type="entry name" value="Fumarase/histidase_N"/>
</dbReference>
<comment type="pathway">
    <text evidence="1 8">Amino-acid degradation; L-histidine degradation into L-glutamate; N-formimidoyl-L-glutamate from L-histidine: step 1/3.</text>
</comment>
<evidence type="ECO:0000256" key="4">
    <source>
        <dbReference type="ARBA" id="ARBA00023239"/>
    </source>
</evidence>
<evidence type="ECO:0000256" key="6">
    <source>
        <dbReference type="NCBIfam" id="TIGR01225"/>
    </source>
</evidence>
<accession>A0ABS7ZBB6</accession>
<dbReference type="EMBL" id="JAIXCQ010000011">
    <property type="protein sequence ID" value="MCA5894595.1"/>
    <property type="molecule type" value="Genomic_DNA"/>
</dbReference>
<feature type="region of interest" description="Disordered" evidence="10">
    <location>
        <begin position="486"/>
        <end position="525"/>
    </location>
</feature>
<reference evidence="11 13" key="1">
    <citation type="submission" date="2021-09" db="EMBL/GenBank/DDBJ databases">
        <title>Isoptericola luteus sp. nov., a novel bacterium isolated from Harbin, the capital city of Heilongjiang province.</title>
        <authorList>
            <person name="Li J."/>
        </authorList>
    </citation>
    <scope>NUCLEOTIDE SEQUENCE [LARGE SCALE GENOMIC DNA]</scope>
    <source>
        <strain evidence="11 13">NEAU-Y5</strain>
    </source>
</reference>
<evidence type="ECO:0000256" key="10">
    <source>
        <dbReference type="SAM" id="MobiDB-lite"/>
    </source>
</evidence>
<dbReference type="Gene3D" id="1.20.200.10">
    <property type="entry name" value="Fumarase/aspartase (Central domain)"/>
    <property type="match status" value="1"/>
</dbReference>
<evidence type="ECO:0000313" key="12">
    <source>
        <dbReference type="EMBL" id="MCA5894595.1"/>
    </source>
</evidence>
<comment type="caution">
    <text evidence="11">The sequence shown here is derived from an EMBL/GenBank/DDBJ whole genome shotgun (WGS) entry which is preliminary data.</text>
</comment>
<evidence type="ECO:0000256" key="1">
    <source>
        <dbReference type="ARBA" id="ARBA00005113"/>
    </source>
</evidence>
<dbReference type="RefSeq" id="WP_225563494.1">
    <property type="nucleotide sequence ID" value="NZ_JAIXCQ010000001.1"/>
</dbReference>
<dbReference type="GO" id="GO:0004397">
    <property type="term" value="F:histidine ammonia-lyase activity"/>
    <property type="evidence" value="ECO:0007669"/>
    <property type="project" value="UniProtKB-EC"/>
</dbReference>
<dbReference type="InterPro" id="IPR022313">
    <property type="entry name" value="Phe/His_NH3-lyase_AS"/>
</dbReference>
<gene>
    <name evidence="11" type="primary">hutH</name>
    <name evidence="11" type="ORF">LEP48_00155</name>
    <name evidence="12" type="ORF">LEP48_14745</name>
</gene>
<evidence type="ECO:0000256" key="5">
    <source>
        <dbReference type="ARBA" id="ARBA00049269"/>
    </source>
</evidence>
<comment type="subcellular location">
    <subcellularLocation>
        <location evidence="9">Cytoplasm</location>
    </subcellularLocation>
</comment>
<dbReference type="Proteomes" id="UP001319870">
    <property type="component" value="Unassembled WGS sequence"/>
</dbReference>
<dbReference type="NCBIfam" id="NF006871">
    <property type="entry name" value="PRK09367.1"/>
    <property type="match status" value="1"/>
</dbReference>